<keyword evidence="4" id="KW-0547">Nucleotide-binding</keyword>
<dbReference type="FunFam" id="3.40.50.300:FF:001091">
    <property type="entry name" value="Probable disease resistance protein At1g61300"/>
    <property type="match status" value="1"/>
</dbReference>
<dbReference type="Gene3D" id="1.10.8.430">
    <property type="entry name" value="Helical domain of apoptotic protease-activating factors"/>
    <property type="match status" value="1"/>
</dbReference>
<dbReference type="InterPro" id="IPR055414">
    <property type="entry name" value="LRR_R13L4/SHOC2-like"/>
</dbReference>
<dbReference type="InterPro" id="IPR044974">
    <property type="entry name" value="Disease_R_plants"/>
</dbReference>
<name>A0A5B6ZAQ4_DAVIN</name>
<keyword evidence="2" id="KW-0433">Leucine-rich repeat</keyword>
<dbReference type="EMBL" id="GHES01010651">
    <property type="protein sequence ID" value="MPA41210.1"/>
    <property type="molecule type" value="Transcribed_RNA"/>
</dbReference>
<sequence>MAEIAVSFVIDNLVPLLVQEAKLLKGVRKEVDSIRADLEIIQPFLRSADERADEGTEIDNITKAWVKQVREVAYRIEDVIDIYILHLPHHPHPQHQPRFINFLCRFACFTAKLNPRHVIASEIQDIKTSLHEIKERRERYGFNFSESRSTGNTRHDPRLASLFIKEAELVGIESSRDKIISWLQDGASERGVISLVGMGGLGKTTLAKKVYDNQTGQFDCHAWIPVSQSYKPEELLRTMIKQFYQSIKESPPQGIDTMDDMSLITKLIEYLQEKRYLVVFDDVWETEFWEFIRNALPDDNKGSRVIITTRSNDIALSCKESRIDHFYKLQPLPEDKAWELFCKKAFWSDFEGHCPPELEELSRDIVRKCEGLPLAIVAIGGLLSKKDKVASQWQKLNASIGSQLGSDPRLKNITRILSLSYHDLPYHLKSCFLYFGMIPEDYSISCVRLIRLWVAENFVKGEKGKKLEDIAEEYLTELIHRSLVQVSWVHFDGKAKSCRVHDLMREIIMSKSQELCYCQVLAQGDSSCDGQSRRLSIHNNTGIDLKSTSSDSRIRSLFLFGVDELPESLLHMFFASFKLLKILDFEDASLDYLPEGVGNLLHLRYLSVRNTKVKMLPKSIGKLHSLQTLDLKNSLVQELPIEIKGLHKLRHLLAYSLDDTIKINLNSRIGVKMHEGFGCLEDLQKLYFVEANHGISPITKLRQLRKLGITKLTGDNGRALCASIEEMHQLECLNVSALSEDEIIDIQHILSPPPFLQRLALLGRLEKLPTWISSLQHLVRISFGWSRMTDDPLKALEHLPNLLELWLLEAYDGEQLHFKAGGFQKLKELGLEELNRVSLVIIDKGALPLLEKLRIGPVPQLKETPAGIHHLQNLTTLQFFDMRSEFTDRMLPDKGGLDYWIIEHIPLVLFCIMRGARFYVTRTLRRQIPTL</sequence>
<keyword evidence="6" id="KW-0067">ATP-binding</keyword>
<keyword evidence="3" id="KW-0677">Repeat</keyword>
<dbReference type="InterPro" id="IPR058922">
    <property type="entry name" value="WHD_DRP"/>
</dbReference>
<dbReference type="InterPro" id="IPR036388">
    <property type="entry name" value="WH-like_DNA-bd_sf"/>
</dbReference>
<protein>
    <submittedName>
        <fullName evidence="11">Putative disease resistance protein RPM1-like isoform X1</fullName>
    </submittedName>
</protein>
<evidence type="ECO:0000256" key="3">
    <source>
        <dbReference type="ARBA" id="ARBA00022737"/>
    </source>
</evidence>
<evidence type="ECO:0000256" key="5">
    <source>
        <dbReference type="ARBA" id="ARBA00022821"/>
    </source>
</evidence>
<dbReference type="PANTHER" id="PTHR23155">
    <property type="entry name" value="DISEASE RESISTANCE PROTEIN RP"/>
    <property type="match status" value="1"/>
</dbReference>
<dbReference type="Gene3D" id="1.20.5.4130">
    <property type="match status" value="1"/>
</dbReference>
<reference evidence="11" key="1">
    <citation type="submission" date="2019-08" db="EMBL/GenBank/DDBJ databases">
        <title>Reference gene set and small RNA set construction with multiple tissues from Davidia involucrata Baill.</title>
        <authorList>
            <person name="Yang H."/>
            <person name="Zhou C."/>
            <person name="Li G."/>
            <person name="Wang J."/>
            <person name="Gao P."/>
            <person name="Wang M."/>
            <person name="Wang R."/>
            <person name="Zhao Y."/>
        </authorList>
    </citation>
    <scope>NUCLEOTIDE SEQUENCE</scope>
    <source>
        <tissue evidence="11">Mixed with DoveR01_LX</tissue>
    </source>
</reference>
<proteinExistence type="inferred from homology"/>
<feature type="domain" description="Disease resistance N-terminal" evidence="8">
    <location>
        <begin position="5"/>
        <end position="92"/>
    </location>
</feature>
<dbReference type="GO" id="GO:0043531">
    <property type="term" value="F:ADP binding"/>
    <property type="evidence" value="ECO:0007669"/>
    <property type="project" value="InterPro"/>
</dbReference>
<evidence type="ECO:0000259" key="10">
    <source>
        <dbReference type="Pfam" id="PF23598"/>
    </source>
</evidence>
<dbReference type="GO" id="GO:0098542">
    <property type="term" value="P:defense response to other organism"/>
    <property type="evidence" value="ECO:0007669"/>
    <property type="project" value="TreeGrafter"/>
</dbReference>
<dbReference type="SUPFAM" id="SSF52540">
    <property type="entry name" value="P-loop containing nucleoside triphosphate hydrolases"/>
    <property type="match status" value="1"/>
</dbReference>
<dbReference type="CDD" id="cd14798">
    <property type="entry name" value="RX-CC_like"/>
    <property type="match status" value="1"/>
</dbReference>
<evidence type="ECO:0000259" key="9">
    <source>
        <dbReference type="Pfam" id="PF23559"/>
    </source>
</evidence>
<evidence type="ECO:0000256" key="1">
    <source>
        <dbReference type="ARBA" id="ARBA00008894"/>
    </source>
</evidence>
<keyword evidence="5" id="KW-0611">Plant defense</keyword>
<feature type="domain" description="Disease resistance protein winged helix" evidence="9">
    <location>
        <begin position="438"/>
        <end position="508"/>
    </location>
</feature>
<dbReference type="Gene3D" id="3.80.10.10">
    <property type="entry name" value="Ribonuclease Inhibitor"/>
    <property type="match status" value="1"/>
</dbReference>
<evidence type="ECO:0000256" key="6">
    <source>
        <dbReference type="ARBA" id="ARBA00022840"/>
    </source>
</evidence>
<evidence type="ECO:0000259" key="7">
    <source>
        <dbReference type="Pfam" id="PF00931"/>
    </source>
</evidence>
<evidence type="ECO:0000256" key="4">
    <source>
        <dbReference type="ARBA" id="ARBA00022741"/>
    </source>
</evidence>
<comment type="similarity">
    <text evidence="1">Belongs to the disease resistance NB-LRR family.</text>
</comment>
<dbReference type="AlphaFoldDB" id="A0A5B6ZAQ4"/>
<dbReference type="InterPro" id="IPR042197">
    <property type="entry name" value="Apaf_helical"/>
</dbReference>
<gene>
    <name evidence="11" type="ORF">Din_010651</name>
</gene>
<dbReference type="PRINTS" id="PR00364">
    <property type="entry name" value="DISEASERSIST"/>
</dbReference>
<dbReference type="GO" id="GO:0005524">
    <property type="term" value="F:ATP binding"/>
    <property type="evidence" value="ECO:0007669"/>
    <property type="project" value="UniProtKB-KW"/>
</dbReference>
<evidence type="ECO:0000259" key="8">
    <source>
        <dbReference type="Pfam" id="PF18052"/>
    </source>
</evidence>
<organism evidence="11">
    <name type="scientific">Davidia involucrata</name>
    <name type="common">Dove tree</name>
    <dbReference type="NCBI Taxonomy" id="16924"/>
    <lineage>
        <taxon>Eukaryota</taxon>
        <taxon>Viridiplantae</taxon>
        <taxon>Streptophyta</taxon>
        <taxon>Embryophyta</taxon>
        <taxon>Tracheophyta</taxon>
        <taxon>Spermatophyta</taxon>
        <taxon>Magnoliopsida</taxon>
        <taxon>eudicotyledons</taxon>
        <taxon>Gunneridae</taxon>
        <taxon>Pentapetalae</taxon>
        <taxon>asterids</taxon>
        <taxon>Cornales</taxon>
        <taxon>Nyssaceae</taxon>
        <taxon>Davidia</taxon>
    </lineage>
</organism>
<dbReference type="PANTHER" id="PTHR23155:SF1052">
    <property type="entry name" value="DISEASE RESISTANCE PROTEIN RPM1"/>
    <property type="match status" value="1"/>
</dbReference>
<dbReference type="Gene3D" id="3.40.50.300">
    <property type="entry name" value="P-loop containing nucleotide triphosphate hydrolases"/>
    <property type="match status" value="1"/>
</dbReference>
<dbReference type="InterPro" id="IPR032675">
    <property type="entry name" value="LRR_dom_sf"/>
</dbReference>
<feature type="domain" description="Disease resistance R13L4/SHOC-2-like LRR" evidence="10">
    <location>
        <begin position="554"/>
        <end position="879"/>
    </location>
</feature>
<evidence type="ECO:0000256" key="2">
    <source>
        <dbReference type="ARBA" id="ARBA00022614"/>
    </source>
</evidence>
<dbReference type="GO" id="GO:0051607">
    <property type="term" value="P:defense response to virus"/>
    <property type="evidence" value="ECO:0007669"/>
    <property type="project" value="UniProtKB-ARBA"/>
</dbReference>
<dbReference type="Pfam" id="PF23598">
    <property type="entry name" value="LRR_14"/>
    <property type="match status" value="1"/>
</dbReference>
<evidence type="ECO:0000313" key="11">
    <source>
        <dbReference type="EMBL" id="MPA41210.1"/>
    </source>
</evidence>
<dbReference type="Pfam" id="PF00931">
    <property type="entry name" value="NB-ARC"/>
    <property type="match status" value="1"/>
</dbReference>
<dbReference type="InterPro" id="IPR038005">
    <property type="entry name" value="RX-like_CC"/>
</dbReference>
<dbReference type="InterPro" id="IPR041118">
    <property type="entry name" value="Rx_N"/>
</dbReference>
<dbReference type="Gene3D" id="1.10.10.10">
    <property type="entry name" value="Winged helix-like DNA-binding domain superfamily/Winged helix DNA-binding domain"/>
    <property type="match status" value="1"/>
</dbReference>
<feature type="domain" description="NB-ARC" evidence="7">
    <location>
        <begin position="173"/>
        <end position="347"/>
    </location>
</feature>
<dbReference type="InterPro" id="IPR027417">
    <property type="entry name" value="P-loop_NTPase"/>
</dbReference>
<accession>A0A5B6ZAQ4</accession>
<dbReference type="Pfam" id="PF23559">
    <property type="entry name" value="WHD_DRP"/>
    <property type="match status" value="1"/>
</dbReference>
<dbReference type="FunFam" id="1.10.10.10:FF:000322">
    <property type="entry name" value="Probable disease resistance protein At1g63360"/>
    <property type="match status" value="1"/>
</dbReference>
<dbReference type="InterPro" id="IPR002182">
    <property type="entry name" value="NB-ARC"/>
</dbReference>
<dbReference type="SUPFAM" id="SSF52058">
    <property type="entry name" value="L domain-like"/>
    <property type="match status" value="1"/>
</dbReference>
<dbReference type="Pfam" id="PF18052">
    <property type="entry name" value="Rx_N"/>
    <property type="match status" value="1"/>
</dbReference>